<organism evidence="2 3">
    <name type="scientific">Actinacidiphila epipremni</name>
    <dbReference type="NCBI Taxonomy" id="2053013"/>
    <lineage>
        <taxon>Bacteria</taxon>
        <taxon>Bacillati</taxon>
        <taxon>Actinomycetota</taxon>
        <taxon>Actinomycetes</taxon>
        <taxon>Kitasatosporales</taxon>
        <taxon>Streptomycetaceae</taxon>
        <taxon>Actinacidiphila</taxon>
    </lineage>
</organism>
<protein>
    <submittedName>
        <fullName evidence="2">Uncharacterized protein</fullName>
    </submittedName>
</protein>
<evidence type="ECO:0000256" key="1">
    <source>
        <dbReference type="SAM" id="MobiDB-lite"/>
    </source>
</evidence>
<evidence type="ECO:0000313" key="2">
    <source>
        <dbReference type="EMBL" id="NJP48161.1"/>
    </source>
</evidence>
<dbReference type="EMBL" id="JAATEJ010000041">
    <property type="protein sequence ID" value="NJP48161.1"/>
    <property type="molecule type" value="Genomic_DNA"/>
</dbReference>
<dbReference type="Proteomes" id="UP000734511">
    <property type="component" value="Unassembled WGS sequence"/>
</dbReference>
<accession>A0ABX1A062</accession>
<feature type="region of interest" description="Disordered" evidence="1">
    <location>
        <begin position="1"/>
        <end position="70"/>
    </location>
</feature>
<keyword evidence="3" id="KW-1185">Reference proteome</keyword>
<feature type="compositionally biased region" description="Basic and acidic residues" evidence="1">
    <location>
        <begin position="57"/>
        <end position="70"/>
    </location>
</feature>
<name>A0ABX1A062_9ACTN</name>
<reference evidence="2 3" key="1">
    <citation type="submission" date="2020-03" db="EMBL/GenBank/DDBJ databases">
        <title>WGS of actinomycetes isolated from Thailand.</title>
        <authorList>
            <person name="Thawai C."/>
        </authorList>
    </citation>
    <scope>NUCLEOTIDE SEQUENCE [LARGE SCALE GENOMIC DNA]</scope>
    <source>
        <strain evidence="2 3">PRB2-1</strain>
    </source>
</reference>
<dbReference type="RefSeq" id="WP_167986968.1">
    <property type="nucleotide sequence ID" value="NZ_JAATEJ010000041.1"/>
</dbReference>
<gene>
    <name evidence="2" type="ORF">HCN08_32875</name>
</gene>
<sequence length="70" mass="7297">MDTAAHSERPPSTAGAAGSGTGDGPAGLVFDDPFDRPSSDDTDRGWGDLPSGSADDDFTRFLNEKPPHHL</sequence>
<comment type="caution">
    <text evidence="2">The sequence shown here is derived from an EMBL/GenBank/DDBJ whole genome shotgun (WGS) entry which is preliminary data.</text>
</comment>
<evidence type="ECO:0000313" key="3">
    <source>
        <dbReference type="Proteomes" id="UP000734511"/>
    </source>
</evidence>
<feature type="compositionally biased region" description="Basic and acidic residues" evidence="1">
    <location>
        <begin position="33"/>
        <end position="46"/>
    </location>
</feature>
<proteinExistence type="predicted"/>